<evidence type="ECO:0000313" key="1">
    <source>
        <dbReference type="EMBL" id="CEN31445.1"/>
    </source>
</evidence>
<name>A0A9P1L0T2_PARSO</name>
<dbReference type="RefSeq" id="WP_057558952.1">
    <property type="nucleotide sequence ID" value="NZ_CDNY01000004.1"/>
</dbReference>
<dbReference type="Proteomes" id="UP000049685">
    <property type="component" value="Unassembled WGS sequence"/>
</dbReference>
<dbReference type="AlphaFoldDB" id="A0A9P1L0T2"/>
<comment type="caution">
    <text evidence="1">The sequence shown here is derived from an EMBL/GenBank/DDBJ whole genome shotgun (WGS) entry which is preliminary data.</text>
</comment>
<sequence length="117" mass="14083">MENEEFDIIALVTQTLEPTNVEVFEGWYDEELNKTHITVHEYLDQDGDYEDDEASCIEHSIQVDIWSKDSLEAYKLKRQVRKLMIENDFIKNDGQDFYEEKTKIYHKGIRFTYTEYL</sequence>
<protein>
    <submittedName>
        <fullName evidence="1">Uncharacterized protein</fullName>
    </submittedName>
</protein>
<accession>A0A9P1L0T2</accession>
<reference evidence="2" key="1">
    <citation type="submission" date="2015-01" db="EMBL/GenBank/DDBJ databases">
        <authorList>
            <person name="Aslett A.Martin."/>
            <person name="De Silva Nishadi"/>
        </authorList>
    </citation>
    <scope>NUCLEOTIDE SEQUENCE [LARGE SCALE GENOMIC DNA]</scope>
    <source>
        <strain evidence="2">UMC4404</strain>
    </source>
</reference>
<organism evidence="1 2">
    <name type="scientific">Paraclostridium sordellii</name>
    <name type="common">Clostridium sordellii</name>
    <dbReference type="NCBI Taxonomy" id="1505"/>
    <lineage>
        <taxon>Bacteria</taxon>
        <taxon>Bacillati</taxon>
        <taxon>Bacillota</taxon>
        <taxon>Clostridia</taxon>
        <taxon>Peptostreptococcales</taxon>
        <taxon>Peptostreptococcaceae</taxon>
        <taxon>Paraclostridium</taxon>
    </lineage>
</organism>
<dbReference type="EMBL" id="CDNY01000004">
    <property type="protein sequence ID" value="CEN31445.1"/>
    <property type="molecule type" value="Genomic_DNA"/>
</dbReference>
<evidence type="ECO:0000313" key="2">
    <source>
        <dbReference type="Proteomes" id="UP000049685"/>
    </source>
</evidence>
<gene>
    <name evidence="1" type="ORF">UMC4404_33191</name>
</gene>
<proteinExistence type="predicted"/>